<gene>
    <name evidence="1" type="ORF">D779_2971</name>
</gene>
<keyword evidence="2" id="KW-1185">Reference proteome</keyword>
<reference evidence="1 2" key="1">
    <citation type="submission" date="2012-11" db="EMBL/GenBank/DDBJ databases">
        <title>Genome assembly of Thiorhodococcus sp. AK35.</title>
        <authorList>
            <person name="Nupur N."/>
            <person name="Khatri I."/>
            <person name="Subramanian S."/>
            <person name="Pinnaka A."/>
        </authorList>
    </citation>
    <scope>NUCLEOTIDE SEQUENCE [LARGE SCALE GENOMIC DNA]</scope>
    <source>
        <strain evidence="1 2">AK35</strain>
    </source>
</reference>
<evidence type="ECO:0000313" key="1">
    <source>
        <dbReference type="EMBL" id="EXJ14086.1"/>
    </source>
</evidence>
<name>W9VAX7_9GAMM</name>
<protein>
    <submittedName>
        <fullName evidence="1">Uncharacterized protein</fullName>
    </submittedName>
</protein>
<comment type="caution">
    <text evidence="1">The sequence shown here is derived from an EMBL/GenBank/DDBJ whole genome shotgun (WGS) entry which is preliminary data.</text>
</comment>
<dbReference type="Proteomes" id="UP000019460">
    <property type="component" value="Unassembled WGS sequence"/>
</dbReference>
<sequence>MVLGKGDVGDSEVMSKLILTREPVEEPIKIRITTGELSSIVARLQSPNPKIHEPSLA</sequence>
<proteinExistence type="predicted"/>
<evidence type="ECO:0000313" key="2">
    <source>
        <dbReference type="Proteomes" id="UP000019460"/>
    </source>
</evidence>
<dbReference type="EMBL" id="AONC01000048">
    <property type="protein sequence ID" value="EXJ14086.1"/>
    <property type="molecule type" value="Genomic_DNA"/>
</dbReference>
<dbReference type="AlphaFoldDB" id="W9VAX7"/>
<accession>W9VAX7</accession>
<organism evidence="1 2">
    <name type="scientific">Imhoffiella purpurea</name>
    <dbReference type="NCBI Taxonomy" id="1249627"/>
    <lineage>
        <taxon>Bacteria</taxon>
        <taxon>Pseudomonadati</taxon>
        <taxon>Pseudomonadota</taxon>
        <taxon>Gammaproteobacteria</taxon>
        <taxon>Chromatiales</taxon>
        <taxon>Chromatiaceae</taxon>
        <taxon>Imhoffiella</taxon>
    </lineage>
</organism>